<organism evidence="5 6">
    <name type="scientific">Pseudonocardia kunmingensis</name>
    <dbReference type="NCBI Taxonomy" id="630975"/>
    <lineage>
        <taxon>Bacteria</taxon>
        <taxon>Bacillati</taxon>
        <taxon>Actinomycetota</taxon>
        <taxon>Actinomycetes</taxon>
        <taxon>Pseudonocardiales</taxon>
        <taxon>Pseudonocardiaceae</taxon>
        <taxon>Pseudonocardia</taxon>
    </lineage>
</organism>
<dbReference type="InterPro" id="IPR048666">
    <property type="entry name" value="RedAm-like_C"/>
</dbReference>
<dbReference type="PIRSF" id="PIRSF000103">
    <property type="entry name" value="HIBADH"/>
    <property type="match status" value="1"/>
</dbReference>
<dbReference type="Proteomes" id="UP000315677">
    <property type="component" value="Unassembled WGS sequence"/>
</dbReference>
<dbReference type="PANTHER" id="PTHR43580">
    <property type="entry name" value="OXIDOREDUCTASE GLYR1-RELATED"/>
    <property type="match status" value="1"/>
</dbReference>
<dbReference type="AlphaFoldDB" id="A0A543DX79"/>
<dbReference type="Gene3D" id="3.40.50.720">
    <property type="entry name" value="NAD(P)-binding Rossmann-like Domain"/>
    <property type="match status" value="1"/>
</dbReference>
<dbReference type="InterPro" id="IPR036291">
    <property type="entry name" value="NAD(P)-bd_dom_sf"/>
</dbReference>
<reference evidence="5 6" key="1">
    <citation type="submission" date="2019-06" db="EMBL/GenBank/DDBJ databases">
        <title>Sequencing the genomes of 1000 actinobacteria strains.</title>
        <authorList>
            <person name="Klenk H.-P."/>
        </authorList>
    </citation>
    <scope>NUCLEOTIDE SEQUENCE [LARGE SCALE GENOMIC DNA]</scope>
    <source>
        <strain evidence="5 6">DSM 45301</strain>
    </source>
</reference>
<comment type="similarity">
    <text evidence="1">Belongs to the HIBADH-related family.</text>
</comment>
<evidence type="ECO:0000259" key="4">
    <source>
        <dbReference type="Pfam" id="PF21761"/>
    </source>
</evidence>
<dbReference type="InterPro" id="IPR015815">
    <property type="entry name" value="HIBADH-related"/>
</dbReference>
<evidence type="ECO:0000256" key="2">
    <source>
        <dbReference type="ARBA" id="ARBA00023002"/>
    </source>
</evidence>
<dbReference type="PROSITE" id="PS00895">
    <property type="entry name" value="3_HYDROXYISOBUT_DH"/>
    <property type="match status" value="1"/>
</dbReference>
<protein>
    <submittedName>
        <fullName evidence="5">3-hydroxyisobutyrate dehydrogenase-like beta-hydroxyacid dehydrogenase</fullName>
    </submittedName>
</protein>
<evidence type="ECO:0000259" key="3">
    <source>
        <dbReference type="Pfam" id="PF03446"/>
    </source>
</evidence>
<keyword evidence="6" id="KW-1185">Reference proteome</keyword>
<proteinExistence type="inferred from homology"/>
<evidence type="ECO:0000313" key="5">
    <source>
        <dbReference type="EMBL" id="TQM13935.1"/>
    </source>
</evidence>
<gene>
    <name evidence="5" type="ORF">FB558_0690</name>
</gene>
<dbReference type="Pfam" id="PF03446">
    <property type="entry name" value="NAD_binding_2"/>
    <property type="match status" value="1"/>
</dbReference>
<sequence>MSGNGARGEAADVGTSASGVTVIGLGPMGRAMARSFLAAGHPVTVWNRTASRADELVAAGARRAATAADAVRANELVVLSLTDYRAMYDILGGAGDALAGRVVANLGSDTPEVTRGAATWLAERGAELVTGGVMAPADLVGKDGAYVFYSGSRQAFDAHAATLQVIGRTEFLGADHGLAQLYYQAMLQVFLTSLATHLQTFAMVAAAGVPAADFLSHAVANAHDIAAYLPDAARAVDEGRHPGDLASVIMMGASADHVAGASRDLGLDTALPDAVRSLYDRAIARGHGEDSWTSLVEVMRKP</sequence>
<dbReference type="InterPro" id="IPR051265">
    <property type="entry name" value="HIBADH-related_NP60_sf"/>
</dbReference>
<evidence type="ECO:0000313" key="6">
    <source>
        <dbReference type="Proteomes" id="UP000315677"/>
    </source>
</evidence>
<comment type="caution">
    <text evidence="5">The sequence shown here is derived from an EMBL/GenBank/DDBJ whole genome shotgun (WGS) entry which is preliminary data.</text>
</comment>
<dbReference type="Pfam" id="PF21761">
    <property type="entry name" value="RedAm-like_C"/>
    <property type="match status" value="1"/>
</dbReference>
<dbReference type="Gene3D" id="1.10.1040.10">
    <property type="entry name" value="N-(1-d-carboxylethyl)-l-norvaline Dehydrogenase, domain 2"/>
    <property type="match status" value="1"/>
</dbReference>
<feature type="domain" description="6-phosphogluconate dehydrogenase NADP-binding" evidence="3">
    <location>
        <begin position="20"/>
        <end position="169"/>
    </location>
</feature>
<name>A0A543DX79_9PSEU</name>
<dbReference type="GO" id="GO:0050661">
    <property type="term" value="F:NADP binding"/>
    <property type="evidence" value="ECO:0007669"/>
    <property type="project" value="InterPro"/>
</dbReference>
<dbReference type="EMBL" id="VFPA01000001">
    <property type="protein sequence ID" value="TQM13935.1"/>
    <property type="molecule type" value="Genomic_DNA"/>
</dbReference>
<dbReference type="SUPFAM" id="SSF51735">
    <property type="entry name" value="NAD(P)-binding Rossmann-fold domains"/>
    <property type="match status" value="1"/>
</dbReference>
<dbReference type="GO" id="GO:0016054">
    <property type="term" value="P:organic acid catabolic process"/>
    <property type="evidence" value="ECO:0007669"/>
    <property type="project" value="UniProtKB-ARBA"/>
</dbReference>
<evidence type="ECO:0000256" key="1">
    <source>
        <dbReference type="ARBA" id="ARBA00009080"/>
    </source>
</evidence>
<dbReference type="InterPro" id="IPR002204">
    <property type="entry name" value="3-OH-isobutyrate_DH-rel_CS"/>
</dbReference>
<dbReference type="PANTHER" id="PTHR43580:SF2">
    <property type="entry name" value="CYTOKINE-LIKE NUCLEAR FACTOR N-PAC"/>
    <property type="match status" value="1"/>
</dbReference>
<dbReference type="GO" id="GO:0016491">
    <property type="term" value="F:oxidoreductase activity"/>
    <property type="evidence" value="ECO:0007669"/>
    <property type="project" value="UniProtKB-KW"/>
</dbReference>
<accession>A0A543DX79</accession>
<keyword evidence="2" id="KW-0560">Oxidoreductase</keyword>
<dbReference type="InterPro" id="IPR006115">
    <property type="entry name" value="6PGDH_NADP-bd"/>
</dbReference>
<feature type="domain" description="NADPH-dependent reductive aminase-like C-terminal" evidence="4">
    <location>
        <begin position="175"/>
        <end position="301"/>
    </location>
</feature>
<dbReference type="InterPro" id="IPR013328">
    <property type="entry name" value="6PGD_dom2"/>
</dbReference>